<comment type="caution">
    <text evidence="2">The sequence shown here is derived from an EMBL/GenBank/DDBJ whole genome shotgun (WGS) entry which is preliminary data.</text>
</comment>
<protein>
    <submittedName>
        <fullName evidence="2">Uncharacterized protein</fullName>
    </submittedName>
</protein>
<reference evidence="2 3" key="1">
    <citation type="submission" date="2016-07" db="EMBL/GenBank/DDBJ databases">
        <title>Pervasive Adenine N6-methylation of Active Genes in Fungi.</title>
        <authorList>
            <consortium name="DOE Joint Genome Institute"/>
            <person name="Mondo S.J."/>
            <person name="Dannebaum R.O."/>
            <person name="Kuo R.C."/>
            <person name="Labutti K."/>
            <person name="Haridas S."/>
            <person name="Kuo A."/>
            <person name="Salamov A."/>
            <person name="Ahrendt S.R."/>
            <person name="Lipzen A."/>
            <person name="Sullivan W."/>
            <person name="Andreopoulos W.B."/>
            <person name="Clum A."/>
            <person name="Lindquist E."/>
            <person name="Daum C."/>
            <person name="Ramamoorthy G.K."/>
            <person name="Gryganskyi A."/>
            <person name="Culley D."/>
            <person name="Magnuson J.K."/>
            <person name="James T.Y."/>
            <person name="O'Malley M.A."/>
            <person name="Stajich J.E."/>
            <person name="Spatafora J.W."/>
            <person name="Visel A."/>
            <person name="Grigoriev I.V."/>
        </authorList>
    </citation>
    <scope>NUCLEOTIDE SEQUENCE [LARGE SCALE GENOMIC DNA]</scope>
    <source>
        <strain evidence="2 3">CBS 115471</strain>
    </source>
</reference>
<feature type="region of interest" description="Disordered" evidence="1">
    <location>
        <begin position="105"/>
        <end position="143"/>
    </location>
</feature>
<accession>A0A1Y2ABE8</accession>
<proteinExistence type="predicted"/>
<evidence type="ECO:0000313" key="3">
    <source>
        <dbReference type="Proteomes" id="UP000193144"/>
    </source>
</evidence>
<keyword evidence="3" id="KW-1185">Reference proteome</keyword>
<dbReference type="EMBL" id="MCFA01000002">
    <property type="protein sequence ID" value="ORY19610.1"/>
    <property type="molecule type" value="Genomic_DNA"/>
</dbReference>
<name>A0A1Y2ABE8_9PLEO</name>
<feature type="region of interest" description="Disordered" evidence="1">
    <location>
        <begin position="1"/>
        <end position="23"/>
    </location>
</feature>
<dbReference type="AlphaFoldDB" id="A0A1Y2ABE8"/>
<dbReference type="Proteomes" id="UP000193144">
    <property type="component" value="Unassembled WGS sequence"/>
</dbReference>
<evidence type="ECO:0000256" key="1">
    <source>
        <dbReference type="SAM" id="MobiDB-lite"/>
    </source>
</evidence>
<evidence type="ECO:0000313" key="2">
    <source>
        <dbReference type="EMBL" id="ORY19610.1"/>
    </source>
</evidence>
<sequence length="286" mass="31772">MSFSDATLADAEPAPRRSSLKVGLRSGAQLKKGWADLKILHMSHQGEPYFEQHSPGLPPRSPVSPLGTPPDSSFRNWVADGNGGVQHCGILRAVDVKVEQESLALESGEKSSKAFPRPDDLKPEDESSALETSSTSKEGFPHPDDLLVDDDFYALAPGETPDGGFYPFPSRCFQKPIFPDVFTPEMWNPNAYFDPASEYEEFLARSQNNYNEPSVRRRQLRGRRSRRTFRSMSERLKLKSMMVCWVTSCLGPSRKGPRTEGRNMGMGVVFGSGDRGSLHMLAELSE</sequence>
<gene>
    <name evidence="2" type="ORF">BCR34DRAFT_135963</name>
</gene>
<feature type="region of interest" description="Disordered" evidence="1">
    <location>
        <begin position="46"/>
        <end position="72"/>
    </location>
</feature>
<feature type="compositionally biased region" description="Basic and acidic residues" evidence="1">
    <location>
        <begin position="107"/>
        <end position="125"/>
    </location>
</feature>
<organism evidence="2 3">
    <name type="scientific">Clohesyomyces aquaticus</name>
    <dbReference type="NCBI Taxonomy" id="1231657"/>
    <lineage>
        <taxon>Eukaryota</taxon>
        <taxon>Fungi</taxon>
        <taxon>Dikarya</taxon>
        <taxon>Ascomycota</taxon>
        <taxon>Pezizomycotina</taxon>
        <taxon>Dothideomycetes</taxon>
        <taxon>Pleosporomycetidae</taxon>
        <taxon>Pleosporales</taxon>
        <taxon>Lindgomycetaceae</taxon>
        <taxon>Clohesyomyces</taxon>
    </lineage>
</organism>